<gene>
    <name evidence="2" type="ORF">SAMN04487954_109151</name>
</gene>
<dbReference type="PANTHER" id="PTHR46211">
    <property type="entry name" value="GLYCEROPHOSPHORYL DIESTER PHOSPHODIESTERASE"/>
    <property type="match status" value="1"/>
</dbReference>
<reference evidence="2 3" key="1">
    <citation type="submission" date="2016-10" db="EMBL/GenBank/DDBJ databases">
        <authorList>
            <person name="de Groot N.N."/>
        </authorList>
    </citation>
    <scope>NUCLEOTIDE SEQUENCE [LARGE SCALE GENOMIC DNA]</scope>
    <source>
        <strain evidence="2 3">CGMCC 1.6133</strain>
    </source>
</reference>
<dbReference type="Pfam" id="PF03009">
    <property type="entry name" value="GDPD"/>
    <property type="match status" value="1"/>
</dbReference>
<dbReference type="PANTHER" id="PTHR46211:SF1">
    <property type="entry name" value="GLYCEROPHOSPHODIESTER PHOSPHODIESTERASE, CYTOPLASMIC"/>
    <property type="match status" value="1"/>
</dbReference>
<dbReference type="Gene3D" id="3.20.20.190">
    <property type="entry name" value="Phosphatidylinositol (PI) phosphodiesterase"/>
    <property type="match status" value="1"/>
</dbReference>
<dbReference type="InterPro" id="IPR017946">
    <property type="entry name" value="PLC-like_Pdiesterase_TIM-brl"/>
</dbReference>
<dbReference type="AlphaFoldDB" id="A0A1G8XU81"/>
<dbReference type="RefSeq" id="WP_089686538.1">
    <property type="nucleotide sequence ID" value="NZ_FNES01000009.1"/>
</dbReference>
<dbReference type="GO" id="GO:0008081">
    <property type="term" value="F:phosphoric diester hydrolase activity"/>
    <property type="evidence" value="ECO:0007669"/>
    <property type="project" value="InterPro"/>
</dbReference>
<evidence type="ECO:0000313" key="3">
    <source>
        <dbReference type="Proteomes" id="UP000198525"/>
    </source>
</evidence>
<dbReference type="STRING" id="376427.SAMN04487954_109151"/>
<sequence>MSDRHPSIDLPPLIAHRGLSARAPENTLAAVRAAHRAGCTWVELDVQLLGDGTPVIWHDANVRRCSDGRAALADLDLPRTRQLDVGAWFADAFAGERMATLREMLELIDALDMGLNLELKVNRGRSAPALVDGALPTLLDALPPERLIVSSFNDAALDHARHFAGPERLALGVLFEGLPRDWLARCEAVDAFSVHTDWKRLSQRGARAVRQAGYRLLAYTVNDPAAFAHQWAWGVESAITDDPAPFEGRLPTF</sequence>
<evidence type="ECO:0000313" key="2">
    <source>
        <dbReference type="EMBL" id="SDJ94073.1"/>
    </source>
</evidence>
<protein>
    <submittedName>
        <fullName evidence="2">Glycerophosphoryl diester phosphodiesterase</fullName>
    </submittedName>
</protein>
<keyword evidence="3" id="KW-1185">Reference proteome</keyword>
<dbReference type="EMBL" id="FNES01000009">
    <property type="protein sequence ID" value="SDJ94073.1"/>
    <property type="molecule type" value="Genomic_DNA"/>
</dbReference>
<evidence type="ECO:0000259" key="1">
    <source>
        <dbReference type="PROSITE" id="PS51704"/>
    </source>
</evidence>
<name>A0A1G8XU81_9GAMM</name>
<dbReference type="SUPFAM" id="SSF51695">
    <property type="entry name" value="PLC-like phosphodiesterases"/>
    <property type="match status" value="1"/>
</dbReference>
<organism evidence="2 3">
    <name type="scientific">Billgrantia gudaonensis</name>
    <dbReference type="NCBI Taxonomy" id="376427"/>
    <lineage>
        <taxon>Bacteria</taxon>
        <taxon>Pseudomonadati</taxon>
        <taxon>Pseudomonadota</taxon>
        <taxon>Gammaproteobacteria</taxon>
        <taxon>Oceanospirillales</taxon>
        <taxon>Halomonadaceae</taxon>
        <taxon>Billgrantia</taxon>
    </lineage>
</organism>
<proteinExistence type="predicted"/>
<dbReference type="PROSITE" id="PS51704">
    <property type="entry name" value="GP_PDE"/>
    <property type="match status" value="1"/>
</dbReference>
<dbReference type="Proteomes" id="UP000198525">
    <property type="component" value="Unassembled WGS sequence"/>
</dbReference>
<dbReference type="InterPro" id="IPR030395">
    <property type="entry name" value="GP_PDE_dom"/>
</dbReference>
<dbReference type="OrthoDB" id="9795622at2"/>
<feature type="domain" description="GP-PDE" evidence="1">
    <location>
        <begin position="11"/>
        <end position="250"/>
    </location>
</feature>
<accession>A0A1G8XU81</accession>
<dbReference type="GO" id="GO:0006629">
    <property type="term" value="P:lipid metabolic process"/>
    <property type="evidence" value="ECO:0007669"/>
    <property type="project" value="InterPro"/>
</dbReference>